<sequence length="86" mass="9923">MSDHVSLQRPEQFIFICIVNSQAHMPLQLLSVSIPFKNYVLKRQDQLQTPMLRLGSFLFIKLLKFVFDRTFALTHQALGGFLSRGV</sequence>
<organism evidence="1">
    <name type="scientific">Pararge aegeria</name>
    <name type="common">speckled wood butterfly</name>
    <dbReference type="NCBI Taxonomy" id="116150"/>
    <lineage>
        <taxon>Eukaryota</taxon>
        <taxon>Metazoa</taxon>
        <taxon>Ecdysozoa</taxon>
        <taxon>Arthropoda</taxon>
        <taxon>Hexapoda</taxon>
        <taxon>Insecta</taxon>
        <taxon>Pterygota</taxon>
        <taxon>Neoptera</taxon>
        <taxon>Endopterygota</taxon>
        <taxon>Lepidoptera</taxon>
        <taxon>Glossata</taxon>
        <taxon>Ditrysia</taxon>
        <taxon>Papilionoidea</taxon>
        <taxon>Nymphalidae</taxon>
        <taxon>Satyrinae</taxon>
        <taxon>Satyrini</taxon>
        <taxon>Parargina</taxon>
        <taxon>Pararge</taxon>
    </lineage>
</organism>
<accession>S4P5H5</accession>
<dbReference type="EMBL" id="GAIX01008617">
    <property type="protein sequence ID" value="JAA83943.1"/>
    <property type="molecule type" value="Transcribed_RNA"/>
</dbReference>
<protein>
    <submittedName>
        <fullName evidence="1">Uncharacterized protein</fullName>
    </submittedName>
</protein>
<dbReference type="AlphaFoldDB" id="S4P5H5"/>
<name>S4P5H5_9NEOP</name>
<reference evidence="1" key="2">
    <citation type="submission" date="2013-05" db="EMBL/GenBank/DDBJ databases">
        <authorList>
            <person name="Carter J.-M."/>
            <person name="Baker S.C."/>
            <person name="Pink R."/>
            <person name="Carter D.R.F."/>
            <person name="Collins A."/>
            <person name="Tomlin J."/>
            <person name="Gibbs M."/>
            <person name="Breuker C.J."/>
        </authorList>
    </citation>
    <scope>NUCLEOTIDE SEQUENCE</scope>
    <source>
        <tissue evidence="1">Ovary</tissue>
    </source>
</reference>
<proteinExistence type="predicted"/>
<reference evidence="1" key="1">
    <citation type="journal article" date="2013" name="BMC Genomics">
        <title>Unscrambling butterfly oogenesis.</title>
        <authorList>
            <person name="Carter J.M."/>
            <person name="Baker S.C."/>
            <person name="Pink R."/>
            <person name="Carter D.R."/>
            <person name="Collins A."/>
            <person name="Tomlin J."/>
            <person name="Gibbs M."/>
            <person name="Breuker C.J."/>
        </authorList>
    </citation>
    <scope>NUCLEOTIDE SEQUENCE</scope>
    <source>
        <tissue evidence="1">Ovary</tissue>
    </source>
</reference>
<evidence type="ECO:0000313" key="1">
    <source>
        <dbReference type="EMBL" id="JAA83943.1"/>
    </source>
</evidence>